<organism evidence="1 2">
    <name type="scientific">Necator americanus</name>
    <name type="common">Human hookworm</name>
    <dbReference type="NCBI Taxonomy" id="51031"/>
    <lineage>
        <taxon>Eukaryota</taxon>
        <taxon>Metazoa</taxon>
        <taxon>Ecdysozoa</taxon>
        <taxon>Nematoda</taxon>
        <taxon>Chromadorea</taxon>
        <taxon>Rhabditida</taxon>
        <taxon>Rhabditina</taxon>
        <taxon>Rhabditomorpha</taxon>
        <taxon>Strongyloidea</taxon>
        <taxon>Ancylostomatidae</taxon>
        <taxon>Bunostominae</taxon>
        <taxon>Necator</taxon>
    </lineage>
</organism>
<dbReference type="KEGG" id="nai:NECAME_12231"/>
<evidence type="ECO:0000313" key="1">
    <source>
        <dbReference type="EMBL" id="ETN75638.1"/>
    </source>
</evidence>
<name>W2T159_NECAM</name>
<sequence length="70" mass="7819">MNCRFGKRNNGNMISFPVLVKKSVPGEVRAMSLLDDTTYDFRINVHTSSAVITNKCLCDKCVATSTFLCR</sequence>
<proteinExistence type="predicted"/>
<dbReference type="AlphaFoldDB" id="W2T159"/>
<dbReference type="Proteomes" id="UP000053676">
    <property type="component" value="Unassembled WGS sequence"/>
</dbReference>
<dbReference type="EMBL" id="KI660283">
    <property type="protein sequence ID" value="ETN75638.1"/>
    <property type="molecule type" value="Genomic_DNA"/>
</dbReference>
<accession>W2T159</accession>
<protein>
    <submittedName>
        <fullName evidence="1">Uncharacterized protein</fullName>
    </submittedName>
</protein>
<reference evidence="2" key="1">
    <citation type="journal article" date="2014" name="Nat. Genet.">
        <title>Genome of the human hookworm Necator americanus.</title>
        <authorList>
            <person name="Tang Y.T."/>
            <person name="Gao X."/>
            <person name="Rosa B.A."/>
            <person name="Abubucker S."/>
            <person name="Hallsworth-Pepin K."/>
            <person name="Martin J."/>
            <person name="Tyagi R."/>
            <person name="Heizer E."/>
            <person name="Zhang X."/>
            <person name="Bhonagiri-Palsikar V."/>
            <person name="Minx P."/>
            <person name="Warren W.C."/>
            <person name="Wang Q."/>
            <person name="Zhan B."/>
            <person name="Hotez P.J."/>
            <person name="Sternberg P.W."/>
            <person name="Dougall A."/>
            <person name="Gaze S.T."/>
            <person name="Mulvenna J."/>
            <person name="Sotillo J."/>
            <person name="Ranganathan S."/>
            <person name="Rabelo E.M."/>
            <person name="Wilson R.K."/>
            <person name="Felgner P.L."/>
            <person name="Bethony J."/>
            <person name="Hawdon J.M."/>
            <person name="Gasser R.B."/>
            <person name="Loukas A."/>
            <person name="Mitreva M."/>
        </authorList>
    </citation>
    <scope>NUCLEOTIDE SEQUENCE [LARGE SCALE GENOMIC DNA]</scope>
</reference>
<keyword evidence="2" id="KW-1185">Reference proteome</keyword>
<evidence type="ECO:0000313" key="2">
    <source>
        <dbReference type="Proteomes" id="UP000053676"/>
    </source>
</evidence>
<gene>
    <name evidence="1" type="ORF">NECAME_12231</name>
</gene>